<keyword evidence="3" id="KW-0479">Metal-binding</keyword>
<dbReference type="CDD" id="cd16492">
    <property type="entry name" value="RING-CH-C4HC3_NFX1-like"/>
    <property type="match status" value="1"/>
</dbReference>
<dbReference type="FunFam" id="3.30.1370.50:FF:000006">
    <property type="entry name" value="NF-X1 finger transcription factor"/>
    <property type="match status" value="1"/>
</dbReference>
<evidence type="ECO:0000256" key="8">
    <source>
        <dbReference type="ARBA" id="ARBA00023163"/>
    </source>
</evidence>
<evidence type="ECO:0000313" key="12">
    <source>
        <dbReference type="EMBL" id="POS81484.1"/>
    </source>
</evidence>
<keyword evidence="7" id="KW-0805">Transcription regulation</keyword>
<evidence type="ECO:0000256" key="5">
    <source>
        <dbReference type="ARBA" id="ARBA00022771"/>
    </source>
</evidence>
<comment type="subcellular location">
    <subcellularLocation>
        <location evidence="1">Nucleus</location>
    </subcellularLocation>
</comment>
<name>A0A2P5IG54_DIAHE</name>
<dbReference type="InParanoid" id="A0A2P5IG54"/>
<evidence type="ECO:0000256" key="7">
    <source>
        <dbReference type="ARBA" id="ARBA00023015"/>
    </source>
</evidence>
<dbReference type="SMART" id="SM00393">
    <property type="entry name" value="R3H"/>
    <property type="match status" value="1"/>
</dbReference>
<evidence type="ECO:0000256" key="6">
    <source>
        <dbReference type="ARBA" id="ARBA00022833"/>
    </source>
</evidence>
<feature type="compositionally biased region" description="Basic and acidic residues" evidence="10">
    <location>
        <begin position="175"/>
        <end position="187"/>
    </location>
</feature>
<accession>A0A2P5IG54</accession>
<dbReference type="STRING" id="158607.A0A2P5IG54"/>
<keyword evidence="6" id="KW-0862">Zinc</keyword>
<dbReference type="GO" id="GO:0000981">
    <property type="term" value="F:DNA-binding transcription factor activity, RNA polymerase II-specific"/>
    <property type="evidence" value="ECO:0007669"/>
    <property type="project" value="TreeGrafter"/>
</dbReference>
<dbReference type="GO" id="GO:0000122">
    <property type="term" value="P:negative regulation of transcription by RNA polymerase II"/>
    <property type="evidence" value="ECO:0007669"/>
    <property type="project" value="TreeGrafter"/>
</dbReference>
<dbReference type="GO" id="GO:0008270">
    <property type="term" value="F:zinc ion binding"/>
    <property type="evidence" value="ECO:0007669"/>
    <property type="project" value="UniProtKB-KW"/>
</dbReference>
<organism evidence="12 13">
    <name type="scientific">Diaporthe helianthi</name>
    <dbReference type="NCBI Taxonomy" id="158607"/>
    <lineage>
        <taxon>Eukaryota</taxon>
        <taxon>Fungi</taxon>
        <taxon>Dikarya</taxon>
        <taxon>Ascomycota</taxon>
        <taxon>Pezizomycotina</taxon>
        <taxon>Sordariomycetes</taxon>
        <taxon>Sordariomycetidae</taxon>
        <taxon>Diaporthales</taxon>
        <taxon>Diaporthaceae</taxon>
        <taxon>Diaporthe</taxon>
    </lineage>
</organism>
<feature type="compositionally biased region" description="Low complexity" evidence="10">
    <location>
        <begin position="131"/>
        <end position="144"/>
    </location>
</feature>
<dbReference type="GO" id="GO:0000977">
    <property type="term" value="F:RNA polymerase II transcription regulatory region sequence-specific DNA binding"/>
    <property type="evidence" value="ECO:0007669"/>
    <property type="project" value="TreeGrafter"/>
</dbReference>
<evidence type="ECO:0000256" key="9">
    <source>
        <dbReference type="ARBA" id="ARBA00023242"/>
    </source>
</evidence>
<dbReference type="EMBL" id="MAVT02000004">
    <property type="protein sequence ID" value="POS81484.1"/>
    <property type="molecule type" value="Genomic_DNA"/>
</dbReference>
<feature type="region of interest" description="Disordered" evidence="10">
    <location>
        <begin position="1"/>
        <end position="187"/>
    </location>
</feature>
<reference evidence="12" key="1">
    <citation type="submission" date="2017-09" db="EMBL/GenBank/DDBJ databases">
        <title>Polyketide synthases of a Diaporthe helianthi virulent isolate.</title>
        <authorList>
            <person name="Baroncelli R."/>
        </authorList>
    </citation>
    <scope>NUCLEOTIDE SEQUENCE [LARGE SCALE GENOMIC DNA]</scope>
    <source>
        <strain evidence="12">7/96</strain>
    </source>
</reference>
<dbReference type="Pfam" id="PF01424">
    <property type="entry name" value="R3H"/>
    <property type="match status" value="1"/>
</dbReference>
<keyword evidence="8" id="KW-0804">Transcription</keyword>
<dbReference type="PANTHER" id="PTHR12360">
    <property type="entry name" value="NUCLEAR TRANSCRIPTION FACTOR, X-BOX BINDING 1 NFX1"/>
    <property type="match status" value="1"/>
</dbReference>
<dbReference type="CDD" id="cd06008">
    <property type="entry name" value="NF-X1-zinc-finger"/>
    <property type="match status" value="2"/>
</dbReference>
<dbReference type="GO" id="GO:0005634">
    <property type="term" value="C:nucleus"/>
    <property type="evidence" value="ECO:0007669"/>
    <property type="project" value="UniProtKB-SubCell"/>
</dbReference>
<dbReference type="Gene3D" id="3.30.1370.50">
    <property type="entry name" value="R3H-like domain"/>
    <property type="match status" value="1"/>
</dbReference>
<dbReference type="SUPFAM" id="SSF82708">
    <property type="entry name" value="R3H domain"/>
    <property type="match status" value="1"/>
</dbReference>
<evidence type="ECO:0000259" key="11">
    <source>
        <dbReference type="PROSITE" id="PS51061"/>
    </source>
</evidence>
<keyword evidence="13" id="KW-1185">Reference proteome</keyword>
<evidence type="ECO:0000256" key="4">
    <source>
        <dbReference type="ARBA" id="ARBA00022737"/>
    </source>
</evidence>
<dbReference type="Proteomes" id="UP000094444">
    <property type="component" value="Unassembled WGS sequence"/>
</dbReference>
<dbReference type="InterPro" id="IPR001374">
    <property type="entry name" value="R3H_dom"/>
</dbReference>
<evidence type="ECO:0000256" key="3">
    <source>
        <dbReference type="ARBA" id="ARBA00022723"/>
    </source>
</evidence>
<dbReference type="InterPro" id="IPR036867">
    <property type="entry name" value="R3H_dom_sf"/>
</dbReference>
<proteinExistence type="inferred from homology"/>
<evidence type="ECO:0000256" key="2">
    <source>
        <dbReference type="ARBA" id="ARBA00007269"/>
    </source>
</evidence>
<dbReference type="SMART" id="SM00438">
    <property type="entry name" value="ZnF_NFX"/>
    <property type="match status" value="3"/>
</dbReference>
<dbReference type="PANTHER" id="PTHR12360:SF12">
    <property type="entry name" value="TRANSCRIPTIONAL REPRESSOR NF-X1"/>
    <property type="match status" value="1"/>
</dbReference>
<dbReference type="InterPro" id="IPR000967">
    <property type="entry name" value="Znf_NFX1"/>
</dbReference>
<dbReference type="OrthoDB" id="6512771at2759"/>
<sequence length="838" mass="90487">MTDSQVTPAPAVPPPTSSQRGGSGSNRRGGSGRGRGRGARNGAAGYGGEGQAPPSGRNDNPVMAENPSTAPGERAPGSLEPRTANPRGRGERRGGRRGGGRGRGSQAAQGTQIAPRRAFGGHLSSAVDQEAASASSSLSADAPAFVPGQPVPTRERRPPRSKPQDAPKPRQRRASKSEAPDLTTRIHEDIDNGQYECVICSSEIVRTSRIWACTTCWTVVHHHCTRKWYKSQMEGDQPRGQEPTWRCPGCNSKLTEEPGPYTCWCSKELNPKSTPGLPPHSCGQTCFKPRATCPHPCPLSCHSGPCPPCTLMGPVQPCFCGKHTSQKRCIDTDYVTGFGCNEVCGDLLPCGEHFCTQTCHPGLCGSCSVPVLSTCYCGKERKEILCDKREDILESYNFGQLRADPSDESDTASGTWFEGSFACDHVWHATSSVSIPMYSTSDDVQSPSVYTHVKSFVIAKGHECVDECHTPLPCNEDKPCQSETFLVCDCQRRKQKVKCLSTRINPEGPQREPLKCDDECARQKRNRQLAEALNVEPDHTDDHIPYQAVTLKLFRDNTQWAQTQEREFRVFAESNLRNMRFKPMKSYQRQFLHTLAEDFGLDSESQDPEPHRHVSIFKGPRFVSAPRKTLMQCVRITKAATPARTEASSAAASKPAPQPYNALLISKPRFGLTVEELDSALTADLAAAVPAEHKNNLTLTISFLPTDEVLIRATTKTTAATIASGTLNPAQVESLLAALKPKVAKAIAADGLAAGGVVLCAVADSTTTSPHILRREGDGSGGNGAGGWSQVASRAAARPRQWAAAPVIDAKVPGTGFVALRRLGARKKENKAEVPAEE</sequence>
<evidence type="ECO:0000256" key="10">
    <source>
        <dbReference type="SAM" id="MobiDB-lite"/>
    </source>
</evidence>
<feature type="domain" description="R3H" evidence="11">
    <location>
        <begin position="558"/>
        <end position="620"/>
    </location>
</feature>
<gene>
    <name evidence="12" type="ORF">DHEL01_v200106</name>
</gene>
<dbReference type="InterPro" id="IPR034078">
    <property type="entry name" value="NFX1_fam"/>
</dbReference>
<evidence type="ECO:0000313" key="13">
    <source>
        <dbReference type="Proteomes" id="UP000094444"/>
    </source>
</evidence>
<keyword evidence="5" id="KW-0863">Zinc-finger</keyword>
<feature type="region of interest" description="Disordered" evidence="10">
    <location>
        <begin position="771"/>
        <end position="793"/>
    </location>
</feature>
<dbReference type="AlphaFoldDB" id="A0A2P5IG54"/>
<keyword evidence="9" id="KW-0539">Nucleus</keyword>
<dbReference type="PROSITE" id="PS51061">
    <property type="entry name" value="R3H"/>
    <property type="match status" value="1"/>
</dbReference>
<protein>
    <submittedName>
        <fullName evidence="12">NF-X1 finger transcription factor</fullName>
    </submittedName>
</protein>
<feature type="compositionally biased region" description="Basic and acidic residues" evidence="10">
    <location>
        <begin position="153"/>
        <end position="168"/>
    </location>
</feature>
<comment type="similarity">
    <text evidence="2">Belongs to the NFX1 family.</text>
</comment>
<evidence type="ECO:0000256" key="1">
    <source>
        <dbReference type="ARBA" id="ARBA00004123"/>
    </source>
</evidence>
<feature type="compositionally biased region" description="Gly residues" evidence="10">
    <location>
        <begin position="21"/>
        <end position="33"/>
    </location>
</feature>
<comment type="caution">
    <text evidence="12">The sequence shown here is derived from an EMBL/GenBank/DDBJ whole genome shotgun (WGS) entry which is preliminary data.</text>
</comment>
<keyword evidence="4" id="KW-0677">Repeat</keyword>